<comment type="caution">
    <text evidence="8">The sequence shown here is derived from an EMBL/GenBank/DDBJ whole genome shotgun (WGS) entry which is preliminary data.</text>
</comment>
<comment type="caution">
    <text evidence="3">Lacks conserved residue(s) required for the propagation of feature annotation.</text>
</comment>
<dbReference type="AlphaFoldDB" id="A0AAV0NPZ2"/>
<proteinExistence type="predicted"/>
<feature type="domain" description="Chitin-binding type-1" evidence="6">
    <location>
        <begin position="33"/>
        <end position="77"/>
    </location>
</feature>
<dbReference type="GO" id="GO:0042742">
    <property type="term" value="P:defense response to bacterium"/>
    <property type="evidence" value="ECO:0007669"/>
    <property type="project" value="InterPro"/>
</dbReference>
<dbReference type="InterPro" id="IPR001153">
    <property type="entry name" value="Barwin_dom"/>
</dbReference>
<dbReference type="SUPFAM" id="SSF57016">
    <property type="entry name" value="Plant lectins/antimicrobial peptides"/>
    <property type="match status" value="1"/>
</dbReference>
<dbReference type="PROSITE" id="PS51174">
    <property type="entry name" value="BARWIN_3"/>
    <property type="match status" value="1"/>
</dbReference>
<dbReference type="Pfam" id="PF00967">
    <property type="entry name" value="Barwin"/>
    <property type="match status" value="1"/>
</dbReference>
<reference evidence="8" key="1">
    <citation type="submission" date="2022-08" db="EMBL/GenBank/DDBJ databases">
        <authorList>
            <person name="Gutierrez-Valencia J."/>
        </authorList>
    </citation>
    <scope>NUCLEOTIDE SEQUENCE</scope>
</reference>
<feature type="disulfide bond" evidence="3">
    <location>
        <begin position="47"/>
        <end position="59"/>
    </location>
</feature>
<evidence type="ECO:0000259" key="6">
    <source>
        <dbReference type="PROSITE" id="PS50941"/>
    </source>
</evidence>
<keyword evidence="9" id="KW-1185">Reference proteome</keyword>
<dbReference type="InterPro" id="IPR044301">
    <property type="entry name" value="PR4"/>
</dbReference>
<dbReference type="CDD" id="cd00035">
    <property type="entry name" value="ChtBD1"/>
    <property type="match status" value="1"/>
</dbReference>
<sequence>MTTIDVVIRMLVAIVAAYVLILGPSPSTSEPSNHRCGKYSDGTWAYCDTGRCCSTSYYCGDTAEYCNRPDCSYQCHFVIVNPPTADSQTRNFEGVGVAHLANATRNNHYLNGTDENDDDGLGKVAPAYASPSSSSSSSASPLSCATSLARLSLVSRHKYPFAALGAPRTQNNVTATRCGRCLEVTTNVGVGGIPNQVKVRVAHEHNKQGLELDFKSFSQLDTNGSGIANSSILVKYKFVSC</sequence>
<dbReference type="Gene3D" id="3.30.60.10">
    <property type="entry name" value="Endochitinase-like"/>
    <property type="match status" value="1"/>
</dbReference>
<feature type="domain" description="Barwin" evidence="7">
    <location>
        <begin position="178"/>
        <end position="241"/>
    </location>
</feature>
<evidence type="ECO:0000256" key="1">
    <source>
        <dbReference type="ARBA" id="ARBA00022669"/>
    </source>
</evidence>
<organism evidence="8 9">
    <name type="scientific">Linum tenue</name>
    <dbReference type="NCBI Taxonomy" id="586396"/>
    <lineage>
        <taxon>Eukaryota</taxon>
        <taxon>Viridiplantae</taxon>
        <taxon>Streptophyta</taxon>
        <taxon>Embryophyta</taxon>
        <taxon>Tracheophyta</taxon>
        <taxon>Spermatophyta</taxon>
        <taxon>Magnoliopsida</taxon>
        <taxon>eudicotyledons</taxon>
        <taxon>Gunneridae</taxon>
        <taxon>Pentapetalae</taxon>
        <taxon>rosids</taxon>
        <taxon>fabids</taxon>
        <taxon>Malpighiales</taxon>
        <taxon>Linaceae</taxon>
        <taxon>Linum</taxon>
    </lineage>
</organism>
<dbReference type="Proteomes" id="UP001154282">
    <property type="component" value="Unassembled WGS sequence"/>
</dbReference>
<evidence type="ECO:0000256" key="5">
    <source>
        <dbReference type="SAM" id="SignalP"/>
    </source>
</evidence>
<dbReference type="Gene3D" id="2.40.40.10">
    <property type="entry name" value="RlpA-like domain"/>
    <property type="match status" value="1"/>
</dbReference>
<feature type="signal peptide" evidence="5">
    <location>
        <begin position="1"/>
        <end position="17"/>
    </location>
</feature>
<feature type="region of interest" description="Disordered" evidence="4">
    <location>
        <begin position="107"/>
        <end position="141"/>
    </location>
</feature>
<dbReference type="EMBL" id="CAMGYJ010000008">
    <property type="protein sequence ID" value="CAI0460739.1"/>
    <property type="molecule type" value="Genomic_DNA"/>
</dbReference>
<dbReference type="PROSITE" id="PS50941">
    <property type="entry name" value="CHIT_BIND_I_2"/>
    <property type="match status" value="1"/>
</dbReference>
<dbReference type="SUPFAM" id="SSF50685">
    <property type="entry name" value="Barwin-like endoglucanases"/>
    <property type="match status" value="1"/>
</dbReference>
<evidence type="ECO:0000313" key="9">
    <source>
        <dbReference type="Proteomes" id="UP001154282"/>
    </source>
</evidence>
<dbReference type="InterPro" id="IPR001002">
    <property type="entry name" value="Chitin-bd_1"/>
</dbReference>
<name>A0AAV0NPZ2_9ROSI</name>
<gene>
    <name evidence="8" type="ORF">LITE_LOCUS34607</name>
</gene>
<feature type="chain" id="PRO_5044021319" description="Chitin-binding type-1 domain-containing protein" evidence="5">
    <location>
        <begin position="18"/>
        <end position="241"/>
    </location>
</feature>
<protein>
    <recommendedName>
        <fullName evidence="10">Chitin-binding type-1 domain-containing protein</fullName>
    </recommendedName>
</protein>
<keyword evidence="5" id="KW-0732">Signal</keyword>
<evidence type="ECO:0000256" key="4">
    <source>
        <dbReference type="SAM" id="MobiDB-lite"/>
    </source>
</evidence>
<accession>A0AAV0NPZ2</accession>
<feature type="disulfide bond" evidence="3">
    <location>
        <begin position="71"/>
        <end position="75"/>
    </location>
</feature>
<evidence type="ECO:0008006" key="10">
    <source>
        <dbReference type="Google" id="ProtNLM"/>
    </source>
</evidence>
<keyword evidence="2 3" id="KW-1015">Disulfide bond</keyword>
<dbReference type="PANTHER" id="PTHR46351:SF3">
    <property type="entry name" value="WOUND-INDUCED PROTEIN WIN2"/>
    <property type="match status" value="1"/>
</dbReference>
<evidence type="ECO:0000313" key="8">
    <source>
        <dbReference type="EMBL" id="CAI0460739.1"/>
    </source>
</evidence>
<evidence type="ECO:0000256" key="2">
    <source>
        <dbReference type="ARBA" id="ARBA00023157"/>
    </source>
</evidence>
<evidence type="ECO:0000259" key="7">
    <source>
        <dbReference type="PROSITE" id="PS51174"/>
    </source>
</evidence>
<dbReference type="GO" id="GO:0004540">
    <property type="term" value="F:RNA nuclease activity"/>
    <property type="evidence" value="ECO:0007669"/>
    <property type="project" value="InterPro"/>
</dbReference>
<keyword evidence="1 3" id="KW-0147">Chitin-binding</keyword>
<evidence type="ECO:0000256" key="3">
    <source>
        <dbReference type="PROSITE-ProRule" id="PRU00261"/>
    </source>
</evidence>
<dbReference type="PANTHER" id="PTHR46351">
    <property type="entry name" value="WOUND-INDUCED PROTEIN WIN2"/>
    <property type="match status" value="1"/>
</dbReference>
<dbReference type="GO" id="GO:0008061">
    <property type="term" value="F:chitin binding"/>
    <property type="evidence" value="ECO:0007669"/>
    <property type="project" value="UniProtKB-UniRule"/>
</dbReference>
<feature type="compositionally biased region" description="Low complexity" evidence="4">
    <location>
        <begin position="125"/>
        <end position="141"/>
    </location>
</feature>
<dbReference type="GO" id="GO:0050832">
    <property type="term" value="P:defense response to fungus"/>
    <property type="evidence" value="ECO:0007669"/>
    <property type="project" value="InterPro"/>
</dbReference>
<feature type="disulfide bond" evidence="3">
    <location>
        <begin position="52"/>
        <end position="66"/>
    </location>
</feature>
<dbReference type="InterPro" id="IPR036908">
    <property type="entry name" value="RlpA-like_sf"/>
</dbReference>
<dbReference type="InterPro" id="IPR036861">
    <property type="entry name" value="Endochitinase-like_sf"/>
</dbReference>